<organism evidence="8 9">
    <name type="scientific">Streptomyces aidingensis</name>
    <dbReference type="NCBI Taxonomy" id="910347"/>
    <lineage>
        <taxon>Bacteria</taxon>
        <taxon>Bacillati</taxon>
        <taxon>Actinomycetota</taxon>
        <taxon>Actinomycetes</taxon>
        <taxon>Kitasatosporales</taxon>
        <taxon>Streptomycetaceae</taxon>
        <taxon>Streptomyces</taxon>
    </lineage>
</organism>
<feature type="domain" description="O-antigen ligase-related" evidence="7">
    <location>
        <begin position="269"/>
        <end position="427"/>
    </location>
</feature>
<dbReference type="EMBL" id="FOLM01000011">
    <property type="protein sequence ID" value="SFD23437.1"/>
    <property type="molecule type" value="Genomic_DNA"/>
</dbReference>
<evidence type="ECO:0000256" key="2">
    <source>
        <dbReference type="ARBA" id="ARBA00022692"/>
    </source>
</evidence>
<feature type="transmembrane region" description="Helical" evidence="6">
    <location>
        <begin position="129"/>
        <end position="149"/>
    </location>
</feature>
<feature type="transmembrane region" description="Helical" evidence="6">
    <location>
        <begin position="283"/>
        <end position="300"/>
    </location>
</feature>
<feature type="transmembrane region" description="Helical" evidence="6">
    <location>
        <begin position="421"/>
        <end position="442"/>
    </location>
</feature>
<proteinExistence type="predicted"/>
<dbReference type="STRING" id="910347.SAMN05421773_111188"/>
<dbReference type="GO" id="GO:0016020">
    <property type="term" value="C:membrane"/>
    <property type="evidence" value="ECO:0007669"/>
    <property type="project" value="UniProtKB-SubCell"/>
</dbReference>
<dbReference type="PANTHER" id="PTHR37422">
    <property type="entry name" value="TEICHURONIC ACID BIOSYNTHESIS PROTEIN TUAE"/>
    <property type="match status" value="1"/>
</dbReference>
<feature type="transmembrane region" description="Helical" evidence="6">
    <location>
        <begin position="155"/>
        <end position="175"/>
    </location>
</feature>
<keyword evidence="8" id="KW-0436">Ligase</keyword>
<keyword evidence="2 6" id="KW-0812">Transmembrane</keyword>
<evidence type="ECO:0000256" key="6">
    <source>
        <dbReference type="SAM" id="Phobius"/>
    </source>
</evidence>
<comment type="subcellular location">
    <subcellularLocation>
        <location evidence="1">Membrane</location>
        <topology evidence="1">Multi-pass membrane protein</topology>
    </subcellularLocation>
</comment>
<keyword evidence="9" id="KW-1185">Reference proteome</keyword>
<keyword evidence="4 6" id="KW-0472">Membrane</keyword>
<feature type="transmembrane region" description="Helical" evidence="6">
    <location>
        <begin position="307"/>
        <end position="325"/>
    </location>
</feature>
<evidence type="ECO:0000259" key="7">
    <source>
        <dbReference type="Pfam" id="PF04932"/>
    </source>
</evidence>
<feature type="compositionally biased region" description="Gly residues" evidence="5">
    <location>
        <begin position="524"/>
        <end position="549"/>
    </location>
</feature>
<evidence type="ECO:0000256" key="4">
    <source>
        <dbReference type="ARBA" id="ARBA00023136"/>
    </source>
</evidence>
<feature type="transmembrane region" description="Helical" evidence="6">
    <location>
        <begin position="90"/>
        <end position="108"/>
    </location>
</feature>
<sequence>MRTRTACRAALRAAGHRALDRLPVPGLMLLLAVWWWAPRAGTAVARWWPVTPAVATVLLLALPDGGALPRAGGGGEGIGGEAPRVVAADVASLLLVAVCAGALLIGGARGARASSEGHRPGPGRWRPGLPLAAVAVFAAPLPGLTVATMASADPAAGLTGCIRFLQVFVLVPLALTLLLRGRREARAVALALVALAAAQGAVGAVQYLTGTGASYSGENIRAVGTFGPLHVMGMSTVVAAGLLAALCLGLAAGGRAARWRRPVWLGCAAALAVPLAMSFSRGAWIATALAAVTVTALAGLRPRRRTVVALVCGGVLLASGVGAVAGDRLADRLTSIGQVTGGTPDQSVTDRYAMWSAALSMWRAEPWTGVGPRQYPAFRDTHASVALSSGSDTAGAGREFRREPLLSPHNMYLLVLSEQGLAGAAGLLGGWAVLLAGCLARLRAARRAEGGRAPAAGLIATGLLIWQLVGFCYGDIGGPTTVLTAVCFGLAAWWAFSPAALPGGRARAVPAPAAGTEGAAGRAAGSGNGAGAGERVPGGRGRAGAGAGAGAEDAPPPRAAAPGARPGTPATSPASTGFLS</sequence>
<evidence type="ECO:0000256" key="5">
    <source>
        <dbReference type="SAM" id="MobiDB-lite"/>
    </source>
</evidence>
<gene>
    <name evidence="8" type="ORF">SAMN05421773_111188</name>
</gene>
<feature type="transmembrane region" description="Helical" evidence="6">
    <location>
        <begin position="454"/>
        <end position="476"/>
    </location>
</feature>
<feature type="compositionally biased region" description="Low complexity" evidence="5">
    <location>
        <begin position="560"/>
        <end position="580"/>
    </location>
</feature>
<dbReference type="InterPro" id="IPR007016">
    <property type="entry name" value="O-antigen_ligase-rel_domated"/>
</dbReference>
<dbReference type="InterPro" id="IPR051533">
    <property type="entry name" value="WaaL-like"/>
</dbReference>
<evidence type="ECO:0000256" key="3">
    <source>
        <dbReference type="ARBA" id="ARBA00022989"/>
    </source>
</evidence>
<keyword evidence="3 6" id="KW-1133">Transmembrane helix</keyword>
<dbReference type="Proteomes" id="UP000199207">
    <property type="component" value="Unassembled WGS sequence"/>
</dbReference>
<feature type="region of interest" description="Disordered" evidence="5">
    <location>
        <begin position="516"/>
        <end position="580"/>
    </location>
</feature>
<dbReference type="AlphaFoldDB" id="A0A1I1QN47"/>
<dbReference type="Pfam" id="PF04932">
    <property type="entry name" value="Wzy_C"/>
    <property type="match status" value="1"/>
</dbReference>
<evidence type="ECO:0000313" key="8">
    <source>
        <dbReference type="EMBL" id="SFD23437.1"/>
    </source>
</evidence>
<reference evidence="8 9" key="1">
    <citation type="submission" date="2016-10" db="EMBL/GenBank/DDBJ databases">
        <authorList>
            <person name="de Groot N.N."/>
        </authorList>
    </citation>
    <scope>NUCLEOTIDE SEQUENCE [LARGE SCALE GENOMIC DNA]</scope>
    <source>
        <strain evidence="8 9">CGMCC 4.5739</strain>
    </source>
</reference>
<dbReference type="GO" id="GO:0016874">
    <property type="term" value="F:ligase activity"/>
    <property type="evidence" value="ECO:0007669"/>
    <property type="project" value="UniProtKB-KW"/>
</dbReference>
<dbReference type="RefSeq" id="WP_245834294.1">
    <property type="nucleotide sequence ID" value="NZ_FOLM01000011.1"/>
</dbReference>
<feature type="transmembrane region" description="Helical" evidence="6">
    <location>
        <begin position="187"/>
        <end position="209"/>
    </location>
</feature>
<evidence type="ECO:0000313" key="9">
    <source>
        <dbReference type="Proteomes" id="UP000199207"/>
    </source>
</evidence>
<feature type="transmembrane region" description="Helical" evidence="6">
    <location>
        <begin position="21"/>
        <end position="37"/>
    </location>
</feature>
<evidence type="ECO:0000256" key="1">
    <source>
        <dbReference type="ARBA" id="ARBA00004141"/>
    </source>
</evidence>
<protein>
    <submittedName>
        <fullName evidence="8">O-antigen ligase</fullName>
    </submittedName>
</protein>
<dbReference type="PANTHER" id="PTHR37422:SF13">
    <property type="entry name" value="LIPOPOLYSACCHARIDE BIOSYNTHESIS PROTEIN PA4999-RELATED"/>
    <property type="match status" value="1"/>
</dbReference>
<accession>A0A1I1QN47</accession>
<feature type="transmembrane region" description="Helical" evidence="6">
    <location>
        <begin position="482"/>
        <end position="501"/>
    </location>
</feature>
<feature type="transmembrane region" description="Helical" evidence="6">
    <location>
        <begin position="259"/>
        <end position="277"/>
    </location>
</feature>
<feature type="transmembrane region" description="Helical" evidence="6">
    <location>
        <begin position="229"/>
        <end position="252"/>
    </location>
</feature>
<name>A0A1I1QN47_9ACTN</name>